<dbReference type="Pfam" id="PF13489">
    <property type="entry name" value="Methyltransf_23"/>
    <property type="match status" value="1"/>
</dbReference>
<dbReference type="PANTHER" id="PTHR43861">
    <property type="entry name" value="TRANS-ACONITATE 2-METHYLTRANSFERASE-RELATED"/>
    <property type="match status" value="1"/>
</dbReference>
<evidence type="ECO:0000313" key="2">
    <source>
        <dbReference type="Proteomes" id="UP000239430"/>
    </source>
</evidence>
<name>A0A9X7J5R0_9FIRM</name>
<protein>
    <submittedName>
        <fullName evidence="1">23S rRNA (Guanine(745)-N(1))-methyltransferase</fullName>
        <ecNumber evidence="1">2.1.1.187</ecNumber>
    </submittedName>
</protein>
<dbReference type="CDD" id="cd02440">
    <property type="entry name" value="AdoMet_MTases"/>
    <property type="match status" value="1"/>
</dbReference>
<keyword evidence="1" id="KW-0489">Methyltransferase</keyword>
<comment type="caution">
    <text evidence="1">The sequence shown here is derived from an EMBL/GenBank/DDBJ whole genome shotgun (WGS) entry which is preliminary data.</text>
</comment>
<dbReference type="Gene3D" id="3.40.50.150">
    <property type="entry name" value="Vaccinia Virus protein VP39"/>
    <property type="match status" value="1"/>
</dbReference>
<dbReference type="EMBL" id="PVXL01000015">
    <property type="protein sequence ID" value="PRR77050.1"/>
    <property type="molecule type" value="Genomic_DNA"/>
</dbReference>
<dbReference type="RefSeq" id="WP_208974862.1">
    <property type="nucleotide sequence ID" value="NZ_PVXL01000015.1"/>
</dbReference>
<sequence length="213" mass="23951">MTISKWDSYTEQLVGVTATDGQLLRQLARGLVLDVGCGLGGHLRELDNATRRVGVDPGLPGLKRGSQMLPGVAFVCASGYQLPFSSRTFDTVLCIDVIEHVERPQELLLEIRRVLKPNGVLFLQTPNYPVKKLYDFWHWVRRSRPSLADDTTHISKFNVSKIERLVKAVGLEVSLVKGRNLPFQEIIYYPKGLYTNQTLVHIAQKIIIVANNK</sequence>
<keyword evidence="2" id="KW-1185">Reference proteome</keyword>
<reference evidence="1 2" key="1">
    <citation type="submission" date="2018-03" db="EMBL/GenBank/DDBJ databases">
        <title>Genome sequence of Moorella stamsii DSM 26217.</title>
        <authorList>
            <person name="Poehlein A."/>
            <person name="Daniel R."/>
        </authorList>
    </citation>
    <scope>NUCLEOTIDE SEQUENCE [LARGE SCALE GENOMIC DNA]</scope>
    <source>
        <strain evidence="2">DSM 26217</strain>
    </source>
</reference>
<dbReference type="GO" id="GO:0052911">
    <property type="term" value="F:23S rRNA (guanine(745)-N(1))-methyltransferase activity"/>
    <property type="evidence" value="ECO:0007669"/>
    <property type="project" value="UniProtKB-EC"/>
</dbReference>
<evidence type="ECO:0000313" key="1">
    <source>
        <dbReference type="EMBL" id="PRR77050.1"/>
    </source>
</evidence>
<proteinExistence type="predicted"/>
<accession>A0A9X7J5R0</accession>
<keyword evidence="1" id="KW-0808">Transferase</keyword>
<dbReference type="SUPFAM" id="SSF53335">
    <property type="entry name" value="S-adenosyl-L-methionine-dependent methyltransferases"/>
    <property type="match status" value="1"/>
</dbReference>
<organism evidence="1 2">
    <name type="scientific">Neomoorella stamsii</name>
    <dbReference type="NCBI Taxonomy" id="1266720"/>
    <lineage>
        <taxon>Bacteria</taxon>
        <taxon>Bacillati</taxon>
        <taxon>Bacillota</taxon>
        <taxon>Clostridia</taxon>
        <taxon>Neomoorellales</taxon>
        <taxon>Neomoorellaceae</taxon>
        <taxon>Neomoorella</taxon>
    </lineage>
</organism>
<dbReference type="Proteomes" id="UP000239430">
    <property type="component" value="Unassembled WGS sequence"/>
</dbReference>
<dbReference type="InterPro" id="IPR029063">
    <property type="entry name" value="SAM-dependent_MTases_sf"/>
</dbReference>
<dbReference type="AlphaFoldDB" id="A0A9X7J5R0"/>
<dbReference type="EC" id="2.1.1.187" evidence="1"/>
<gene>
    <name evidence="1" type="primary">rlmA</name>
    <name evidence="1" type="ORF">MOST_03460</name>
</gene>